<keyword evidence="5" id="KW-1185">Reference proteome</keyword>
<dbReference type="Proteomes" id="UP000319828">
    <property type="component" value="Unassembled WGS sequence"/>
</dbReference>
<reference evidence="2" key="4">
    <citation type="submission" date="2023-01" db="EMBL/GenBank/DDBJ databases">
        <title>Draft genome sequence of Vibrio algivorus strain NBRC 111146.</title>
        <authorList>
            <person name="Sun Q."/>
            <person name="Mori K."/>
        </authorList>
    </citation>
    <scope>NUCLEOTIDE SEQUENCE</scope>
    <source>
        <strain evidence="2">NBRC 111146</strain>
    </source>
</reference>
<dbReference type="AlphaFoldDB" id="A0A557P182"/>
<dbReference type="EMBL" id="VMKJ01000031">
    <property type="protein sequence ID" value="TVO34411.1"/>
    <property type="molecule type" value="Genomic_DNA"/>
</dbReference>
<evidence type="ECO:0000313" key="5">
    <source>
        <dbReference type="Proteomes" id="UP001157156"/>
    </source>
</evidence>
<reference evidence="5" key="2">
    <citation type="journal article" date="2019" name="Int. J. Syst. Evol. Microbiol.">
        <title>The Global Catalogue of Microorganisms (GCM) 10K type strain sequencing project: providing services to taxonomists for standard genome sequencing and annotation.</title>
        <authorList>
            <consortium name="The Broad Institute Genomics Platform"/>
            <consortium name="The Broad Institute Genome Sequencing Center for Infectious Disease"/>
            <person name="Wu L."/>
            <person name="Ma J."/>
        </authorList>
    </citation>
    <scope>NUCLEOTIDE SEQUENCE [LARGE SCALE GENOMIC DNA]</scope>
    <source>
        <strain evidence="5">NBRC 111146</strain>
    </source>
</reference>
<organism evidence="3 4">
    <name type="scientific">Vibrio algivorus</name>
    <dbReference type="NCBI Taxonomy" id="1667024"/>
    <lineage>
        <taxon>Bacteria</taxon>
        <taxon>Pseudomonadati</taxon>
        <taxon>Pseudomonadota</taxon>
        <taxon>Gammaproteobacteria</taxon>
        <taxon>Vibrionales</taxon>
        <taxon>Vibrionaceae</taxon>
        <taxon>Vibrio</taxon>
    </lineage>
</organism>
<dbReference type="RefSeq" id="WP_089123823.1">
    <property type="nucleotide sequence ID" value="NZ_BSPV01000003.1"/>
</dbReference>
<keyword evidence="1" id="KW-1133">Transmembrane helix</keyword>
<dbReference type="EMBL" id="BSPV01000003">
    <property type="protein sequence ID" value="GLT13399.1"/>
    <property type="molecule type" value="Genomic_DNA"/>
</dbReference>
<sequence length="66" mass="7485">MLKTINKELALSSALMMRLFIVNFHLVSLFYLKGIFKKVFAVKSDIAANSIVADNPARVFKESKHE</sequence>
<name>A0A557P182_9VIBR</name>
<accession>A0A557P182</accession>
<protein>
    <submittedName>
        <fullName evidence="3">Uncharacterized protein</fullName>
    </submittedName>
</protein>
<proteinExistence type="predicted"/>
<keyword evidence="1" id="KW-0472">Membrane</keyword>
<evidence type="ECO:0000256" key="1">
    <source>
        <dbReference type="SAM" id="Phobius"/>
    </source>
</evidence>
<feature type="transmembrane region" description="Helical" evidence="1">
    <location>
        <begin position="12"/>
        <end position="32"/>
    </location>
</feature>
<evidence type="ECO:0000313" key="4">
    <source>
        <dbReference type="Proteomes" id="UP000319828"/>
    </source>
</evidence>
<evidence type="ECO:0000313" key="2">
    <source>
        <dbReference type="EMBL" id="GLT13399.1"/>
    </source>
</evidence>
<dbReference type="Proteomes" id="UP001157156">
    <property type="component" value="Unassembled WGS sequence"/>
</dbReference>
<comment type="caution">
    <text evidence="3">The sequence shown here is derived from an EMBL/GenBank/DDBJ whole genome shotgun (WGS) entry which is preliminary data.</text>
</comment>
<keyword evidence="1" id="KW-0812">Transmembrane</keyword>
<reference evidence="3 4" key="3">
    <citation type="submission" date="2019-07" db="EMBL/GenBank/DDBJ databases">
        <title>The draft genome sequence of Vibrio algivorus M1486.</title>
        <authorList>
            <person name="Meng X."/>
        </authorList>
    </citation>
    <scope>NUCLEOTIDE SEQUENCE [LARGE SCALE GENOMIC DNA]</scope>
    <source>
        <strain evidence="3 4">M1486</strain>
    </source>
</reference>
<gene>
    <name evidence="3" type="ORF">FOF44_13615</name>
    <name evidence="2" type="ORF">GCM10007931_03730</name>
</gene>
<evidence type="ECO:0000313" key="3">
    <source>
        <dbReference type="EMBL" id="TVO34411.1"/>
    </source>
</evidence>
<reference evidence="2" key="1">
    <citation type="journal article" date="2014" name="Int. J. Syst. Evol. Microbiol.">
        <title>Complete genome of a new Firmicutes species belonging to the dominant human colonic microbiota ('Ruminococcus bicirculans') reveals two chromosomes and a selective capacity to utilize plant glucans.</title>
        <authorList>
            <consortium name="NISC Comparative Sequencing Program"/>
            <person name="Wegmann U."/>
            <person name="Louis P."/>
            <person name="Goesmann A."/>
            <person name="Henrissat B."/>
            <person name="Duncan S.H."/>
            <person name="Flint H.J."/>
        </authorList>
    </citation>
    <scope>NUCLEOTIDE SEQUENCE</scope>
    <source>
        <strain evidence="2">NBRC 111146</strain>
    </source>
</reference>